<dbReference type="EMBL" id="SMRS01000004">
    <property type="protein sequence ID" value="KAA0875086.1"/>
    <property type="molecule type" value="Genomic_DNA"/>
</dbReference>
<dbReference type="InterPro" id="IPR036890">
    <property type="entry name" value="HATPase_C_sf"/>
</dbReference>
<keyword evidence="4" id="KW-0808">Transferase</keyword>
<feature type="transmembrane region" description="Helical" evidence="14">
    <location>
        <begin position="217"/>
        <end position="238"/>
    </location>
</feature>
<dbReference type="Proteomes" id="UP000325302">
    <property type="component" value="Unassembled WGS sequence"/>
</dbReference>
<dbReference type="Pfam" id="PF02518">
    <property type="entry name" value="HATPase_c"/>
    <property type="match status" value="1"/>
</dbReference>
<comment type="catalytic activity">
    <reaction evidence="1">
        <text>ATP + protein L-histidine = ADP + protein N-phospho-L-histidine.</text>
        <dbReference type="EC" id="2.7.13.3"/>
    </reaction>
</comment>
<dbReference type="PRINTS" id="PR00344">
    <property type="entry name" value="BCTRLSENSOR"/>
</dbReference>
<comment type="caution">
    <text evidence="17">The sequence shown here is derived from an EMBL/GenBank/DDBJ whole genome shotgun (WGS) entry which is preliminary data.</text>
</comment>
<evidence type="ECO:0000256" key="11">
    <source>
        <dbReference type="PROSITE-ProRule" id="PRU00169"/>
    </source>
</evidence>
<dbReference type="Pfam" id="PF11845">
    <property type="entry name" value="Tll0287-like"/>
    <property type="match status" value="1"/>
</dbReference>
<gene>
    <name evidence="17" type="ORF">E1H14_06610</name>
</gene>
<dbReference type="OrthoDB" id="9810730at2"/>
<dbReference type="Gene3D" id="1.10.287.130">
    <property type="match status" value="1"/>
</dbReference>
<dbReference type="InterPro" id="IPR021796">
    <property type="entry name" value="Tll0287-like_dom"/>
</dbReference>
<dbReference type="FunFam" id="3.30.565.10:FF:000010">
    <property type="entry name" value="Sensor histidine kinase RcsC"/>
    <property type="match status" value="1"/>
</dbReference>
<evidence type="ECO:0000256" key="13">
    <source>
        <dbReference type="SAM" id="MobiDB-lite"/>
    </source>
</evidence>
<keyword evidence="3 11" id="KW-0597">Phosphoprotein</keyword>
<dbReference type="CDD" id="cd17546">
    <property type="entry name" value="REC_hyHK_CKI1_RcsC-like"/>
    <property type="match status" value="1"/>
</dbReference>
<dbReference type="SUPFAM" id="SSF47384">
    <property type="entry name" value="Homodimeric domain of signal transducing histidine kinase"/>
    <property type="match status" value="1"/>
</dbReference>
<keyword evidence="14" id="KW-0812">Transmembrane</keyword>
<dbReference type="PANTHER" id="PTHR45339">
    <property type="entry name" value="HYBRID SIGNAL TRANSDUCTION HISTIDINE KINASE J"/>
    <property type="match status" value="1"/>
</dbReference>
<feature type="coiled-coil region" evidence="12">
    <location>
        <begin position="251"/>
        <end position="285"/>
    </location>
</feature>
<name>A0A5A9W2V6_9GAMM</name>
<evidence type="ECO:0000313" key="17">
    <source>
        <dbReference type="EMBL" id="KAA0875086.1"/>
    </source>
</evidence>
<evidence type="ECO:0000256" key="5">
    <source>
        <dbReference type="ARBA" id="ARBA00022741"/>
    </source>
</evidence>
<evidence type="ECO:0000313" key="18">
    <source>
        <dbReference type="Proteomes" id="UP000325302"/>
    </source>
</evidence>
<evidence type="ECO:0000256" key="2">
    <source>
        <dbReference type="ARBA" id="ARBA00012438"/>
    </source>
</evidence>
<keyword evidence="18" id="KW-1185">Reference proteome</keyword>
<evidence type="ECO:0000256" key="6">
    <source>
        <dbReference type="ARBA" id="ARBA00022777"/>
    </source>
</evidence>
<dbReference type="CDD" id="cd00082">
    <property type="entry name" value="HisKA"/>
    <property type="match status" value="1"/>
</dbReference>
<dbReference type="AlphaFoldDB" id="A0A5A9W2V6"/>
<evidence type="ECO:0000256" key="8">
    <source>
        <dbReference type="ARBA" id="ARBA00023012"/>
    </source>
</evidence>
<dbReference type="InterPro" id="IPR005467">
    <property type="entry name" value="His_kinase_dom"/>
</dbReference>
<feature type="modified residue" description="4-aspartylphosphate" evidence="11">
    <location>
        <position position="593"/>
    </location>
</feature>
<evidence type="ECO:0000256" key="7">
    <source>
        <dbReference type="ARBA" id="ARBA00022840"/>
    </source>
</evidence>
<dbReference type="InterPro" id="IPR003594">
    <property type="entry name" value="HATPase_dom"/>
</dbReference>
<reference evidence="17 18" key="1">
    <citation type="submission" date="2019-03" db="EMBL/GenBank/DDBJ databases">
        <title>Nitrincola sp. nov. isolated from an Indian soda lake.</title>
        <authorList>
            <person name="Joshi A."/>
            <person name="Thite S.V."/>
            <person name="Joseph N."/>
            <person name="Dhotre D."/>
            <person name="Moorthy M."/>
            <person name="Shouche Y.S."/>
        </authorList>
    </citation>
    <scope>NUCLEOTIDE SEQUENCE [LARGE SCALE GENOMIC DNA]</scope>
    <source>
        <strain evidence="17 18">MEB193</strain>
    </source>
</reference>
<dbReference type="EC" id="2.7.13.3" evidence="2"/>
<sequence length="692" mass="77444">MPKNDRWIERLKPLFLSYWLIPIIIGFWMLVIGSSYVTRSAMLDRVTMAMAQQRGETIFHLIQTTRFWNAEHGSVYVPVSETSPENPYLVTSEKNIETPSGLALTKINPAYMTRQISELLQEGDVQLRLTSDRVMNPNNRPDVWEERVLRRFIDQGLAYHLEVVGDRYRYMAPLLVEPGCLACHSGYEVGDVRGGLSISFPVEQMYALVKDLRQEKFWIHLAAFLLLSGIGVLSFFSIRKLLINLDDSSLLRQLNQQLADQSSAQNTLIQELNQLKQQAEGANQAKSAFLATMSHEIRTPMNGVLGLIEILAQDELSHRQKSLISTIRQSARNLLRLLDDILDVSKIEAGRLELEIQAVSLPLMLEHLKSTFAPICAQRRVQLHFHQDSELPDYIQADPTRLSQILYNLISNAVKFSGGPIEGDGQVSVTLKREANGRESLLILVKDNGIGMTSEQLEQVFEPFVQAESSTTRRFGGTGLGLSIVRRLVDQMQGEISADSIPRIGSLFRVRLPLIRATDDQIQALLQENPSAPTLCPEDLQTMRLLVAEDEPVNQRVIEHQLKRLGYHFDLVEDGAQALAALAQGNYDLLLTDLHMPVMDGYELVAKLRADEAAQAPGQPTQHLPIIALTANVLHTHEDAEKLEGFDGYLTKPVSLQSLNQALSAALSRHLANPGEGAHRLDPKADHPTQPE</sequence>
<dbReference type="InterPro" id="IPR003661">
    <property type="entry name" value="HisK_dim/P_dom"/>
</dbReference>
<feature type="compositionally biased region" description="Basic and acidic residues" evidence="13">
    <location>
        <begin position="677"/>
        <end position="692"/>
    </location>
</feature>
<keyword evidence="5" id="KW-0547">Nucleotide-binding</keyword>
<dbReference type="SMART" id="SM00448">
    <property type="entry name" value="REC"/>
    <property type="match status" value="1"/>
</dbReference>
<comment type="subunit">
    <text evidence="9">At low DSF concentrations, interacts with RpfF.</text>
</comment>
<dbReference type="GO" id="GO:0000155">
    <property type="term" value="F:phosphorelay sensor kinase activity"/>
    <property type="evidence" value="ECO:0007669"/>
    <property type="project" value="InterPro"/>
</dbReference>
<dbReference type="Gene3D" id="3.40.50.2300">
    <property type="match status" value="1"/>
</dbReference>
<evidence type="ECO:0000256" key="4">
    <source>
        <dbReference type="ARBA" id="ARBA00022679"/>
    </source>
</evidence>
<feature type="domain" description="Response regulatory" evidence="16">
    <location>
        <begin position="544"/>
        <end position="667"/>
    </location>
</feature>
<dbReference type="SUPFAM" id="SSF55874">
    <property type="entry name" value="ATPase domain of HSP90 chaperone/DNA topoisomerase II/histidine kinase"/>
    <property type="match status" value="1"/>
</dbReference>
<evidence type="ECO:0000259" key="15">
    <source>
        <dbReference type="PROSITE" id="PS50109"/>
    </source>
</evidence>
<keyword evidence="7" id="KW-0067">ATP-binding</keyword>
<keyword evidence="14" id="KW-0472">Membrane</keyword>
<dbReference type="InterPro" id="IPR004358">
    <property type="entry name" value="Sig_transdc_His_kin-like_C"/>
</dbReference>
<dbReference type="InterPro" id="IPR036097">
    <property type="entry name" value="HisK_dim/P_sf"/>
</dbReference>
<keyword evidence="6" id="KW-0418">Kinase</keyword>
<evidence type="ECO:0000256" key="10">
    <source>
        <dbReference type="ARBA" id="ARBA00068150"/>
    </source>
</evidence>
<protein>
    <recommendedName>
        <fullName evidence="10">Sensory/regulatory protein RpfC</fullName>
        <ecNumber evidence="2">2.7.13.3</ecNumber>
    </recommendedName>
</protein>
<dbReference type="PROSITE" id="PS50109">
    <property type="entry name" value="HIS_KIN"/>
    <property type="match status" value="1"/>
</dbReference>
<dbReference type="GO" id="GO:0005524">
    <property type="term" value="F:ATP binding"/>
    <property type="evidence" value="ECO:0007669"/>
    <property type="project" value="UniProtKB-KW"/>
</dbReference>
<keyword evidence="14" id="KW-1133">Transmembrane helix</keyword>
<dbReference type="Gene3D" id="3.30.565.10">
    <property type="entry name" value="Histidine kinase-like ATPase, C-terminal domain"/>
    <property type="match status" value="1"/>
</dbReference>
<feature type="transmembrane region" description="Helical" evidence="14">
    <location>
        <begin position="16"/>
        <end position="38"/>
    </location>
</feature>
<dbReference type="PROSITE" id="PS50110">
    <property type="entry name" value="RESPONSE_REGULATORY"/>
    <property type="match status" value="1"/>
</dbReference>
<evidence type="ECO:0000256" key="3">
    <source>
        <dbReference type="ARBA" id="ARBA00022553"/>
    </source>
</evidence>
<dbReference type="CDD" id="cd16922">
    <property type="entry name" value="HATPase_EvgS-ArcB-TorS-like"/>
    <property type="match status" value="1"/>
</dbReference>
<keyword evidence="12" id="KW-0175">Coiled coil</keyword>
<feature type="region of interest" description="Disordered" evidence="13">
    <location>
        <begin position="673"/>
        <end position="692"/>
    </location>
</feature>
<evidence type="ECO:0000256" key="14">
    <source>
        <dbReference type="SAM" id="Phobius"/>
    </source>
</evidence>
<dbReference type="InterPro" id="IPR001789">
    <property type="entry name" value="Sig_transdc_resp-reg_receiver"/>
</dbReference>
<proteinExistence type="predicted"/>
<dbReference type="Gene3D" id="3.30.450.290">
    <property type="match status" value="1"/>
</dbReference>
<evidence type="ECO:0000256" key="9">
    <source>
        <dbReference type="ARBA" id="ARBA00064003"/>
    </source>
</evidence>
<dbReference type="InterPro" id="IPR011006">
    <property type="entry name" value="CheY-like_superfamily"/>
</dbReference>
<dbReference type="SUPFAM" id="SSF52172">
    <property type="entry name" value="CheY-like"/>
    <property type="match status" value="1"/>
</dbReference>
<evidence type="ECO:0000256" key="12">
    <source>
        <dbReference type="SAM" id="Coils"/>
    </source>
</evidence>
<feature type="domain" description="Histidine kinase" evidence="15">
    <location>
        <begin position="292"/>
        <end position="516"/>
    </location>
</feature>
<dbReference type="PANTHER" id="PTHR45339:SF1">
    <property type="entry name" value="HYBRID SIGNAL TRANSDUCTION HISTIDINE KINASE J"/>
    <property type="match status" value="1"/>
</dbReference>
<evidence type="ECO:0000256" key="1">
    <source>
        <dbReference type="ARBA" id="ARBA00000085"/>
    </source>
</evidence>
<dbReference type="RefSeq" id="WP_149390666.1">
    <property type="nucleotide sequence ID" value="NZ_SMRS01000004.1"/>
</dbReference>
<dbReference type="SMART" id="SM00388">
    <property type="entry name" value="HisKA"/>
    <property type="match status" value="1"/>
</dbReference>
<dbReference type="Pfam" id="PF00512">
    <property type="entry name" value="HisKA"/>
    <property type="match status" value="1"/>
</dbReference>
<organism evidence="17 18">
    <name type="scientific">Nitrincola tapanii</name>
    <dbReference type="NCBI Taxonomy" id="1708751"/>
    <lineage>
        <taxon>Bacteria</taxon>
        <taxon>Pseudomonadati</taxon>
        <taxon>Pseudomonadota</taxon>
        <taxon>Gammaproteobacteria</taxon>
        <taxon>Oceanospirillales</taxon>
        <taxon>Oceanospirillaceae</taxon>
        <taxon>Nitrincola</taxon>
    </lineage>
</organism>
<dbReference type="SMART" id="SM00387">
    <property type="entry name" value="HATPase_c"/>
    <property type="match status" value="1"/>
</dbReference>
<keyword evidence="8" id="KW-0902">Two-component regulatory system</keyword>
<accession>A0A5A9W2V6</accession>
<dbReference type="Pfam" id="PF00072">
    <property type="entry name" value="Response_reg"/>
    <property type="match status" value="1"/>
</dbReference>
<dbReference type="FunFam" id="1.10.287.130:FF:000002">
    <property type="entry name" value="Two-component osmosensing histidine kinase"/>
    <property type="match status" value="1"/>
</dbReference>
<evidence type="ECO:0000259" key="16">
    <source>
        <dbReference type="PROSITE" id="PS50110"/>
    </source>
</evidence>